<dbReference type="CDD" id="cd13121">
    <property type="entry name" value="BF2867_like_C"/>
    <property type="match status" value="1"/>
</dbReference>
<evidence type="ECO:0000313" key="3">
    <source>
        <dbReference type="Proteomes" id="UP000620874"/>
    </source>
</evidence>
<reference evidence="2 3" key="1">
    <citation type="submission" date="2020-08" db="EMBL/GenBank/DDBJ databases">
        <title>A Genomic Blueprint of the Chicken Gut Microbiome.</title>
        <authorList>
            <person name="Gilroy R."/>
            <person name="Ravi A."/>
            <person name="Getino M."/>
            <person name="Pursley I."/>
            <person name="Horton D.L."/>
            <person name="Alikhan N.-F."/>
            <person name="Baker D."/>
            <person name="Gharbi K."/>
            <person name="Hall N."/>
            <person name="Watson M."/>
            <person name="Adriaenssens E.M."/>
            <person name="Foster-Nyarko E."/>
            <person name="Jarju S."/>
            <person name="Secka A."/>
            <person name="Antonio M."/>
            <person name="Oren A."/>
            <person name="Chaudhuri R."/>
            <person name="La Ragione R.M."/>
            <person name="Hildebrand F."/>
            <person name="Pallen M.J."/>
        </authorList>
    </citation>
    <scope>NUCLEOTIDE SEQUENCE [LARGE SCALE GENOMIC DNA]</scope>
    <source>
        <strain evidence="2 3">Sa1CVN1</strain>
    </source>
</reference>
<dbReference type="Gene3D" id="2.60.40.2630">
    <property type="match status" value="1"/>
</dbReference>
<dbReference type="PROSITE" id="PS51257">
    <property type="entry name" value="PROKAR_LIPOPROTEIN"/>
    <property type="match status" value="1"/>
</dbReference>
<dbReference type="Proteomes" id="UP000620874">
    <property type="component" value="Unassembled WGS sequence"/>
</dbReference>
<feature type="signal peptide" evidence="1">
    <location>
        <begin position="1"/>
        <end position="17"/>
    </location>
</feature>
<keyword evidence="1" id="KW-0732">Signal</keyword>
<comment type="caution">
    <text evidence="2">The sequence shown here is derived from an EMBL/GenBank/DDBJ whole genome shotgun (WGS) entry which is preliminary data.</text>
</comment>
<gene>
    <name evidence="2" type="ORF">H9625_15840</name>
</gene>
<dbReference type="InterPro" id="IPR025049">
    <property type="entry name" value="Mfa-like_1"/>
</dbReference>
<evidence type="ECO:0000256" key="1">
    <source>
        <dbReference type="SAM" id="SignalP"/>
    </source>
</evidence>
<dbReference type="EMBL" id="JACSPP010000076">
    <property type="protein sequence ID" value="MBD8041882.1"/>
    <property type="molecule type" value="Genomic_DNA"/>
</dbReference>
<dbReference type="RefSeq" id="WP_191765281.1">
    <property type="nucleotide sequence ID" value="NZ_JACSPP010000076.1"/>
</dbReference>
<dbReference type="InterPro" id="IPR042278">
    <property type="entry name" value="Mfa-like_1_N"/>
</dbReference>
<sequence length="318" mass="34377">MKTKVLLGIALSLTMFACQQENVPEAGTAKENTDIRLRAEVSGSVESRTTTDEGGNVSFNPGDEIGFFMPEEDSPTLFTNKAGTWEAAARLSWPDLTSDFVFCAFYPYQAGAMRSQVPMPDLSLQSGKLAELGTYDFLVATKECNFGDNNGTVNFTGANAFKHTYSLLLITLVDEGNMETLLNEVSIEGEGCFTEHTYNFTSELMTEISGAEAKNKWTMSAGGTTIDDVTDTQIALLLNPSESQVTLTFSIGYTRDGVSFTASTQNISHAFAAGYCYQYTIRINDGQLIIGDSDVTEWTTGEVTGGGNLVVDGEPENV</sequence>
<dbReference type="CDD" id="cd13120">
    <property type="entry name" value="BF2867_like_N"/>
    <property type="match status" value="1"/>
</dbReference>
<keyword evidence="3" id="KW-1185">Reference proteome</keyword>
<protein>
    <submittedName>
        <fullName evidence="2">Fimbrillin family protein</fullName>
    </submittedName>
</protein>
<feature type="chain" id="PRO_5045563587" evidence="1">
    <location>
        <begin position="18"/>
        <end position="318"/>
    </location>
</feature>
<proteinExistence type="predicted"/>
<name>A0ABR8YCH0_9BACT</name>
<accession>A0ABR8YCH0</accession>
<evidence type="ECO:0000313" key="2">
    <source>
        <dbReference type="EMBL" id="MBD8041882.1"/>
    </source>
</evidence>
<dbReference type="Gene3D" id="2.60.40.2620">
    <property type="entry name" value="Fimbrillin-like"/>
    <property type="match status" value="1"/>
</dbReference>
<dbReference type="Pfam" id="PF13149">
    <property type="entry name" value="Mfa_like_1"/>
    <property type="match status" value="1"/>
</dbReference>
<organism evidence="2 3">
    <name type="scientific">Phocaeicola intestinalis</name>
    <dbReference type="NCBI Taxonomy" id="2762212"/>
    <lineage>
        <taxon>Bacteria</taxon>
        <taxon>Pseudomonadati</taxon>
        <taxon>Bacteroidota</taxon>
        <taxon>Bacteroidia</taxon>
        <taxon>Bacteroidales</taxon>
        <taxon>Bacteroidaceae</taxon>
        <taxon>Phocaeicola</taxon>
    </lineage>
</organism>